<dbReference type="AlphaFoldDB" id="B0T034"/>
<dbReference type="KEGG" id="cak:Caul_4404"/>
<dbReference type="PANTHER" id="PTHR30055:SF234">
    <property type="entry name" value="HTH-TYPE TRANSCRIPTIONAL REGULATOR BETI"/>
    <property type="match status" value="1"/>
</dbReference>
<evidence type="ECO:0000256" key="4">
    <source>
        <dbReference type="PROSITE-ProRule" id="PRU00335"/>
    </source>
</evidence>
<dbReference type="GO" id="GO:0003700">
    <property type="term" value="F:DNA-binding transcription factor activity"/>
    <property type="evidence" value="ECO:0007669"/>
    <property type="project" value="TreeGrafter"/>
</dbReference>
<evidence type="ECO:0000259" key="5">
    <source>
        <dbReference type="PROSITE" id="PS50977"/>
    </source>
</evidence>
<proteinExistence type="predicted"/>
<dbReference type="InterPro" id="IPR023772">
    <property type="entry name" value="DNA-bd_HTH_TetR-type_CS"/>
</dbReference>
<dbReference type="Gene3D" id="1.10.357.10">
    <property type="entry name" value="Tetracycline Repressor, domain 2"/>
    <property type="match status" value="1"/>
</dbReference>
<keyword evidence="3" id="KW-0804">Transcription</keyword>
<keyword evidence="1" id="KW-0805">Transcription regulation</keyword>
<sequence length="213" mass="23849">MARAAAERAEGKAGGLREAQRRLTRERLIDAAVVLFGRRGFRAVTVEQIAAEAGANRATFYLHFRNKEDVANAIGDRLVPNIQATFAALDAIPDPTLEDVRAWLAQGMAEQTEERRNLLAVATEANVADPDLADDYLRFINMFIDAMPNYLARFPEAELPAARARMLMQIVQFERLSYVMVVQRASAPLAPLLDALAESWRRLLTERRILGRD</sequence>
<keyword evidence="2 4" id="KW-0238">DNA-binding</keyword>
<dbReference type="Gene3D" id="1.10.10.60">
    <property type="entry name" value="Homeodomain-like"/>
    <property type="match status" value="1"/>
</dbReference>
<dbReference type="PRINTS" id="PR00455">
    <property type="entry name" value="HTHTETR"/>
</dbReference>
<dbReference type="Pfam" id="PF00440">
    <property type="entry name" value="TetR_N"/>
    <property type="match status" value="1"/>
</dbReference>
<dbReference type="InterPro" id="IPR009057">
    <property type="entry name" value="Homeodomain-like_sf"/>
</dbReference>
<dbReference type="PROSITE" id="PS01081">
    <property type="entry name" value="HTH_TETR_1"/>
    <property type="match status" value="1"/>
</dbReference>
<evidence type="ECO:0000313" key="6">
    <source>
        <dbReference type="EMBL" id="ABZ73524.1"/>
    </source>
</evidence>
<feature type="DNA-binding region" description="H-T-H motif" evidence="4">
    <location>
        <begin position="45"/>
        <end position="64"/>
    </location>
</feature>
<protein>
    <submittedName>
        <fullName evidence="6">Transcriptional regulator, TetR family</fullName>
    </submittedName>
</protein>
<dbReference type="STRING" id="366602.Caul_4404"/>
<organism evidence="6">
    <name type="scientific">Caulobacter sp. (strain K31)</name>
    <dbReference type="NCBI Taxonomy" id="366602"/>
    <lineage>
        <taxon>Bacteria</taxon>
        <taxon>Pseudomonadati</taxon>
        <taxon>Pseudomonadota</taxon>
        <taxon>Alphaproteobacteria</taxon>
        <taxon>Caulobacterales</taxon>
        <taxon>Caulobacteraceae</taxon>
        <taxon>Caulobacter</taxon>
    </lineage>
</organism>
<dbReference type="GO" id="GO:0000976">
    <property type="term" value="F:transcription cis-regulatory region binding"/>
    <property type="evidence" value="ECO:0007669"/>
    <property type="project" value="TreeGrafter"/>
</dbReference>
<dbReference type="eggNOG" id="COG1309">
    <property type="taxonomic scope" value="Bacteria"/>
</dbReference>
<dbReference type="SUPFAM" id="SSF46689">
    <property type="entry name" value="Homeodomain-like"/>
    <property type="match status" value="1"/>
</dbReference>
<dbReference type="OrthoDB" id="7186647at2"/>
<dbReference type="InterPro" id="IPR001647">
    <property type="entry name" value="HTH_TetR"/>
</dbReference>
<reference evidence="6" key="1">
    <citation type="submission" date="2008-01" db="EMBL/GenBank/DDBJ databases">
        <title>Complete sequence of chromosome of Caulobacter sp. K31.</title>
        <authorList>
            <consortium name="US DOE Joint Genome Institute"/>
            <person name="Copeland A."/>
            <person name="Lucas S."/>
            <person name="Lapidus A."/>
            <person name="Barry K."/>
            <person name="Glavina del Rio T."/>
            <person name="Dalin E."/>
            <person name="Tice H."/>
            <person name="Pitluck S."/>
            <person name="Bruce D."/>
            <person name="Goodwin L."/>
            <person name="Thompson L.S."/>
            <person name="Brettin T."/>
            <person name="Detter J.C."/>
            <person name="Han C."/>
            <person name="Schmutz J."/>
            <person name="Larimer F."/>
            <person name="Land M."/>
            <person name="Hauser L."/>
            <person name="Kyrpides N."/>
            <person name="Kim E."/>
            <person name="Stephens C."/>
            <person name="Richardson P."/>
        </authorList>
    </citation>
    <scope>NUCLEOTIDE SEQUENCE [LARGE SCALE GENOMIC DNA]</scope>
    <source>
        <strain evidence="6">K31</strain>
    </source>
</reference>
<accession>B0T034</accession>
<name>B0T034_CAUSK</name>
<dbReference type="PANTHER" id="PTHR30055">
    <property type="entry name" value="HTH-TYPE TRANSCRIPTIONAL REGULATOR RUTR"/>
    <property type="match status" value="1"/>
</dbReference>
<evidence type="ECO:0000256" key="1">
    <source>
        <dbReference type="ARBA" id="ARBA00023015"/>
    </source>
</evidence>
<gene>
    <name evidence="6" type="ordered locus">Caul_4404</name>
</gene>
<dbReference type="EMBL" id="CP000927">
    <property type="protein sequence ID" value="ABZ73524.1"/>
    <property type="molecule type" value="Genomic_DNA"/>
</dbReference>
<dbReference type="InterPro" id="IPR050109">
    <property type="entry name" value="HTH-type_TetR-like_transc_reg"/>
</dbReference>
<feature type="domain" description="HTH tetR-type" evidence="5">
    <location>
        <begin position="22"/>
        <end position="82"/>
    </location>
</feature>
<dbReference type="HOGENOM" id="CLU_097555_0_0_5"/>
<dbReference type="PROSITE" id="PS50977">
    <property type="entry name" value="HTH_TETR_2"/>
    <property type="match status" value="1"/>
</dbReference>
<evidence type="ECO:0000256" key="3">
    <source>
        <dbReference type="ARBA" id="ARBA00023163"/>
    </source>
</evidence>
<evidence type="ECO:0000256" key="2">
    <source>
        <dbReference type="ARBA" id="ARBA00023125"/>
    </source>
</evidence>